<sequence>MTRAPFLITTAAAALALAGCSTMNDDMAAPASMSSNTSASTKASTMTPAGNPTVGGAAMIQTKTIVENASAAPNLTTLVAAVKAAGLVDTLSGPGPFTVFAPTNDAFGLLAPGTVDTLLKPENKASLVKVLTYHVVPGTITSAMLMKMIKDGGGSATLTTVAGQPITATMEGSAVKLTSATGNVSFIQTADVRQSNGMVHVVNGVLIPTLG</sequence>
<feature type="compositionally biased region" description="Low complexity" evidence="1">
    <location>
        <begin position="31"/>
        <end position="49"/>
    </location>
</feature>
<feature type="region of interest" description="Disordered" evidence="1">
    <location>
        <begin position="31"/>
        <end position="50"/>
    </location>
</feature>
<dbReference type="EMBL" id="RCZK01000007">
    <property type="protein sequence ID" value="TPG12078.1"/>
    <property type="molecule type" value="Genomic_DNA"/>
</dbReference>
<dbReference type="GO" id="GO:0005615">
    <property type="term" value="C:extracellular space"/>
    <property type="evidence" value="ECO:0007669"/>
    <property type="project" value="TreeGrafter"/>
</dbReference>
<evidence type="ECO:0000313" key="4">
    <source>
        <dbReference type="EMBL" id="TPG12078.1"/>
    </source>
</evidence>
<keyword evidence="2" id="KW-0732">Signal</keyword>
<dbReference type="SUPFAM" id="SSF82153">
    <property type="entry name" value="FAS1 domain"/>
    <property type="match status" value="1"/>
</dbReference>
<dbReference type="FunFam" id="2.30.180.10:FF:000032">
    <property type="entry name" value="Fasciclin domain-containing protein, putative"/>
    <property type="match status" value="1"/>
</dbReference>
<dbReference type="PANTHER" id="PTHR10900:SF77">
    <property type="entry name" value="FI19380P1"/>
    <property type="match status" value="1"/>
</dbReference>
<dbReference type="AlphaFoldDB" id="A0A502CGH0"/>
<dbReference type="OrthoDB" id="9800666at2"/>
<dbReference type="InterPro" id="IPR000782">
    <property type="entry name" value="FAS1_domain"/>
</dbReference>
<dbReference type="InterPro" id="IPR050904">
    <property type="entry name" value="Adhesion/Biosynth-related"/>
</dbReference>
<evidence type="ECO:0000256" key="2">
    <source>
        <dbReference type="SAM" id="SignalP"/>
    </source>
</evidence>
<evidence type="ECO:0000259" key="3">
    <source>
        <dbReference type="PROSITE" id="PS50213"/>
    </source>
</evidence>
<dbReference type="Pfam" id="PF02469">
    <property type="entry name" value="Fasciclin"/>
    <property type="match status" value="1"/>
</dbReference>
<protein>
    <submittedName>
        <fullName evidence="4">Fasciclin domain-containing protein</fullName>
    </submittedName>
</protein>
<dbReference type="InterPro" id="IPR036378">
    <property type="entry name" value="FAS1_dom_sf"/>
</dbReference>
<evidence type="ECO:0000256" key="1">
    <source>
        <dbReference type="SAM" id="MobiDB-lite"/>
    </source>
</evidence>
<gene>
    <name evidence="4" type="ORF">EAH84_09975</name>
</gene>
<accession>A0A502CGH0</accession>
<feature type="signal peptide" evidence="2">
    <location>
        <begin position="1"/>
        <end position="28"/>
    </location>
</feature>
<proteinExistence type="predicted"/>
<dbReference type="Proteomes" id="UP000318413">
    <property type="component" value="Unassembled WGS sequence"/>
</dbReference>
<dbReference type="RefSeq" id="WP_140871488.1">
    <property type="nucleotide sequence ID" value="NZ_RCZK01000007.1"/>
</dbReference>
<dbReference type="Gene3D" id="2.30.180.10">
    <property type="entry name" value="FAS1 domain"/>
    <property type="match status" value="1"/>
</dbReference>
<organism evidence="4 5">
    <name type="scientific">Sphingomonas oligophenolica</name>
    <dbReference type="NCBI Taxonomy" id="301154"/>
    <lineage>
        <taxon>Bacteria</taxon>
        <taxon>Pseudomonadati</taxon>
        <taxon>Pseudomonadota</taxon>
        <taxon>Alphaproteobacteria</taxon>
        <taxon>Sphingomonadales</taxon>
        <taxon>Sphingomonadaceae</taxon>
        <taxon>Sphingomonas</taxon>
    </lineage>
</organism>
<dbReference type="PROSITE" id="PS51257">
    <property type="entry name" value="PROKAR_LIPOPROTEIN"/>
    <property type="match status" value="1"/>
</dbReference>
<reference evidence="4 5" key="1">
    <citation type="journal article" date="2019" name="Environ. Microbiol.">
        <title>Species interactions and distinct microbial communities in high Arctic permafrost affected cryosols are associated with the CH4 and CO2 gas fluxes.</title>
        <authorList>
            <person name="Altshuler I."/>
            <person name="Hamel J."/>
            <person name="Turney S."/>
            <person name="Magnuson E."/>
            <person name="Levesque R."/>
            <person name="Greer C."/>
            <person name="Whyte L.G."/>
        </authorList>
    </citation>
    <scope>NUCLEOTIDE SEQUENCE [LARGE SCALE GENOMIC DNA]</scope>
    <source>
        <strain evidence="4 5">S5.1</strain>
    </source>
</reference>
<feature type="domain" description="FAS1" evidence="3">
    <location>
        <begin position="62"/>
        <end position="206"/>
    </location>
</feature>
<name>A0A502CGH0_9SPHN</name>
<dbReference type="PANTHER" id="PTHR10900">
    <property type="entry name" value="PERIOSTIN-RELATED"/>
    <property type="match status" value="1"/>
</dbReference>
<dbReference type="SMART" id="SM00554">
    <property type="entry name" value="FAS1"/>
    <property type="match status" value="1"/>
</dbReference>
<dbReference type="PROSITE" id="PS50213">
    <property type="entry name" value="FAS1"/>
    <property type="match status" value="1"/>
</dbReference>
<keyword evidence="5" id="KW-1185">Reference proteome</keyword>
<comment type="caution">
    <text evidence="4">The sequence shown here is derived from an EMBL/GenBank/DDBJ whole genome shotgun (WGS) entry which is preliminary data.</text>
</comment>
<evidence type="ECO:0000313" key="5">
    <source>
        <dbReference type="Proteomes" id="UP000318413"/>
    </source>
</evidence>
<feature type="chain" id="PRO_5021377638" evidence="2">
    <location>
        <begin position="29"/>
        <end position="211"/>
    </location>
</feature>